<protein>
    <submittedName>
        <fullName evidence="1">Uncharacterized protein</fullName>
    </submittedName>
</protein>
<accession>A0A6C0HSQ7</accession>
<dbReference type="EMBL" id="MN740010">
    <property type="protein sequence ID" value="QHT83559.1"/>
    <property type="molecule type" value="Genomic_DNA"/>
</dbReference>
<organism evidence="1">
    <name type="scientific">viral metagenome</name>
    <dbReference type="NCBI Taxonomy" id="1070528"/>
    <lineage>
        <taxon>unclassified sequences</taxon>
        <taxon>metagenomes</taxon>
        <taxon>organismal metagenomes</taxon>
    </lineage>
</organism>
<proteinExistence type="predicted"/>
<dbReference type="AlphaFoldDB" id="A0A6C0HSQ7"/>
<name>A0A6C0HSQ7_9ZZZZ</name>
<sequence>MNSFNSCYALYVSKPVLSVDFGPTQISQESGTSTVNSVTLKFYPPTNYPHHLIIQI</sequence>
<evidence type="ECO:0000313" key="1">
    <source>
        <dbReference type="EMBL" id="QHT83559.1"/>
    </source>
</evidence>
<reference evidence="1" key="1">
    <citation type="journal article" date="2020" name="Nature">
        <title>Giant virus diversity and host interactions through global metagenomics.</title>
        <authorList>
            <person name="Schulz F."/>
            <person name="Roux S."/>
            <person name="Paez-Espino D."/>
            <person name="Jungbluth S."/>
            <person name="Walsh D.A."/>
            <person name="Denef V.J."/>
            <person name="McMahon K.D."/>
            <person name="Konstantinidis K.T."/>
            <person name="Eloe-Fadrosh E.A."/>
            <person name="Kyrpides N.C."/>
            <person name="Woyke T."/>
        </authorList>
    </citation>
    <scope>NUCLEOTIDE SEQUENCE</scope>
    <source>
        <strain evidence="1">GVMAG-M-3300023184-168</strain>
    </source>
</reference>